<dbReference type="EMBL" id="BGZK01001150">
    <property type="protein sequence ID" value="GBP72583.1"/>
    <property type="molecule type" value="Genomic_DNA"/>
</dbReference>
<keyword evidence="3" id="KW-1185">Reference proteome</keyword>
<dbReference type="Proteomes" id="UP000299102">
    <property type="component" value="Unassembled WGS sequence"/>
</dbReference>
<reference evidence="2 3" key="1">
    <citation type="journal article" date="2019" name="Commun. Biol.">
        <title>The bagworm genome reveals a unique fibroin gene that provides high tensile strength.</title>
        <authorList>
            <person name="Kono N."/>
            <person name="Nakamura H."/>
            <person name="Ohtoshi R."/>
            <person name="Tomita M."/>
            <person name="Numata K."/>
            <person name="Arakawa K."/>
        </authorList>
    </citation>
    <scope>NUCLEOTIDE SEQUENCE [LARGE SCALE GENOMIC DNA]</scope>
</reference>
<comment type="caution">
    <text evidence="2">The sequence shown here is derived from an EMBL/GenBank/DDBJ whole genome shotgun (WGS) entry which is preliminary data.</text>
</comment>
<gene>
    <name evidence="2" type="ORF">EVAR_89679_1</name>
</gene>
<evidence type="ECO:0000256" key="1">
    <source>
        <dbReference type="SAM" id="MobiDB-lite"/>
    </source>
</evidence>
<organism evidence="2 3">
    <name type="scientific">Eumeta variegata</name>
    <name type="common">Bagworm moth</name>
    <name type="synonym">Eumeta japonica</name>
    <dbReference type="NCBI Taxonomy" id="151549"/>
    <lineage>
        <taxon>Eukaryota</taxon>
        <taxon>Metazoa</taxon>
        <taxon>Ecdysozoa</taxon>
        <taxon>Arthropoda</taxon>
        <taxon>Hexapoda</taxon>
        <taxon>Insecta</taxon>
        <taxon>Pterygota</taxon>
        <taxon>Neoptera</taxon>
        <taxon>Endopterygota</taxon>
        <taxon>Lepidoptera</taxon>
        <taxon>Glossata</taxon>
        <taxon>Ditrysia</taxon>
        <taxon>Tineoidea</taxon>
        <taxon>Psychidae</taxon>
        <taxon>Oiketicinae</taxon>
        <taxon>Eumeta</taxon>
    </lineage>
</organism>
<feature type="region of interest" description="Disordered" evidence="1">
    <location>
        <begin position="37"/>
        <end position="56"/>
    </location>
</feature>
<proteinExistence type="predicted"/>
<dbReference type="AlphaFoldDB" id="A0A4C1YB55"/>
<name>A0A4C1YB55_EUMVA</name>
<accession>A0A4C1YB55</accession>
<protein>
    <submittedName>
        <fullName evidence="2">Uncharacterized protein</fullName>
    </submittedName>
</protein>
<sequence length="68" mass="7707">MEPRIEIESGTRIGMYFDRFDRGREFGITLDTASSADIKRTEQVPTTTTPRRAEGRRNSVATNLAFVL</sequence>
<evidence type="ECO:0000313" key="3">
    <source>
        <dbReference type="Proteomes" id="UP000299102"/>
    </source>
</evidence>
<evidence type="ECO:0000313" key="2">
    <source>
        <dbReference type="EMBL" id="GBP72583.1"/>
    </source>
</evidence>